<dbReference type="Proteomes" id="UP000027059">
    <property type="component" value="Chromosome"/>
</dbReference>
<reference evidence="4" key="1">
    <citation type="submission" date="2014-02" db="EMBL/GenBank/DDBJ databases">
        <title>Complete genome sequence and comparative genomic analysis of the nitrogen-fixing bacterium Leptospirillum ferriphilum YSK.</title>
        <authorList>
            <person name="Guo X."/>
            <person name="Yin H."/>
            <person name="Liang Y."/>
            <person name="Hu Q."/>
            <person name="Ma L."/>
            <person name="Xiao Y."/>
            <person name="Zhang X."/>
            <person name="Qiu G."/>
            <person name="Liu X."/>
        </authorList>
    </citation>
    <scope>NUCLEOTIDE SEQUENCE [LARGE SCALE GENOMIC DNA]</scope>
    <source>
        <strain evidence="4">YSK</strain>
    </source>
</reference>
<dbReference type="CDD" id="cd06223">
    <property type="entry name" value="PRTases_typeI"/>
    <property type="match status" value="1"/>
</dbReference>
<dbReference type="AlphaFoldDB" id="A0A059Y1M8"/>
<reference evidence="3 4" key="2">
    <citation type="journal article" date="2015" name="Biomed. Res. Int.">
        <title>Effects of Arsenite Resistance on the Growth and Functional Gene Expression of Leptospirillum ferriphilum and Acidithiobacillus thiooxidans in Pure Culture and Coculture.</title>
        <authorList>
            <person name="Jiang H."/>
            <person name="Liang Y."/>
            <person name="Yin H."/>
            <person name="Xiao Y."/>
            <person name="Guo X."/>
            <person name="Xu Y."/>
            <person name="Hu Q."/>
            <person name="Liu H."/>
            <person name="Liu X."/>
        </authorList>
    </citation>
    <scope>NUCLEOTIDE SEQUENCE [LARGE SCALE GENOMIC DNA]</scope>
    <source>
        <strain evidence="3 4">YSK</strain>
    </source>
</reference>
<organism evidence="3 4">
    <name type="scientific">Leptospirillum ferriphilum YSK</name>
    <dbReference type="NCBI Taxonomy" id="1441628"/>
    <lineage>
        <taxon>Bacteria</taxon>
        <taxon>Pseudomonadati</taxon>
        <taxon>Nitrospirota</taxon>
        <taxon>Nitrospiria</taxon>
        <taxon>Nitrospirales</taxon>
        <taxon>Nitrospiraceae</taxon>
        <taxon>Leptospirillum</taxon>
    </lineage>
</organism>
<name>A0A059Y1M8_9BACT</name>
<evidence type="ECO:0000313" key="3">
    <source>
        <dbReference type="EMBL" id="AIA31377.1"/>
    </source>
</evidence>
<evidence type="ECO:0000256" key="1">
    <source>
        <dbReference type="ARBA" id="ARBA00008007"/>
    </source>
</evidence>
<gene>
    <name evidence="3" type="ORF">Y981_00750</name>
</gene>
<evidence type="ECO:0000313" key="4">
    <source>
        <dbReference type="Proteomes" id="UP000027059"/>
    </source>
</evidence>
<dbReference type="InterPro" id="IPR029057">
    <property type="entry name" value="PRTase-like"/>
</dbReference>
<dbReference type="SUPFAM" id="SSF53271">
    <property type="entry name" value="PRTase-like"/>
    <property type="match status" value="1"/>
</dbReference>
<comment type="similarity">
    <text evidence="1">Belongs to the ComF/GntX family.</text>
</comment>
<dbReference type="HOGENOM" id="CLU_1400965_0_0_0"/>
<dbReference type="InterPro" id="IPR051910">
    <property type="entry name" value="ComF/GntX_DNA_util-trans"/>
</dbReference>
<accession>A0A059Y1M8</accession>
<evidence type="ECO:0000259" key="2">
    <source>
        <dbReference type="Pfam" id="PF00156"/>
    </source>
</evidence>
<dbReference type="PANTHER" id="PTHR47505:SF1">
    <property type="entry name" value="DNA UTILIZATION PROTEIN YHGH"/>
    <property type="match status" value="1"/>
</dbReference>
<keyword evidence="4" id="KW-1185">Reference proteome</keyword>
<dbReference type="PANTHER" id="PTHR47505">
    <property type="entry name" value="DNA UTILIZATION PROTEIN YHGH"/>
    <property type="match status" value="1"/>
</dbReference>
<dbReference type="Pfam" id="PF00156">
    <property type="entry name" value="Pribosyltran"/>
    <property type="match status" value="1"/>
</dbReference>
<protein>
    <recommendedName>
        <fullName evidence="2">Phosphoribosyltransferase domain-containing protein</fullName>
    </recommendedName>
</protein>
<dbReference type="KEGG" id="lfp:Y981_00750"/>
<feature type="domain" description="Phosphoribosyltransferase" evidence="2">
    <location>
        <begin position="195"/>
        <end position="236"/>
    </location>
</feature>
<dbReference type="Gene3D" id="3.40.50.2020">
    <property type="match status" value="1"/>
</dbReference>
<proteinExistence type="inferred from homology"/>
<dbReference type="EMBL" id="CP007243">
    <property type="protein sequence ID" value="AIA31377.1"/>
    <property type="molecule type" value="Genomic_DNA"/>
</dbReference>
<sequence length="240" mass="27240">MRIRWVSPADPSFFLPVRVFSLQDFAVSFFGLSCPLCRAFVRTGTPLCSRCLDTFERETRHCPDERANVDDYSVQGLFRYEGIAREVFGLAKFGGNRALADFLIERGMMRLSYPSDVHLWVPVPPEKTRLLDRGFSLPDRMAWRIGKLTGIPCAIDGSSLHAEKEQKKLDRPGRLSERLHREWSGGRFSPHHRSGVAILDDLVTTGGTIRSFASFLRKKGARIVRAITLFDAPLRVERES</sequence>
<dbReference type="InterPro" id="IPR000836">
    <property type="entry name" value="PRTase_dom"/>
</dbReference>